<dbReference type="PANTHER" id="PTHR39430:SF1">
    <property type="entry name" value="PROTEASE"/>
    <property type="match status" value="1"/>
</dbReference>
<feature type="transmembrane region" description="Helical" evidence="1">
    <location>
        <begin position="107"/>
        <end position="124"/>
    </location>
</feature>
<protein>
    <recommendedName>
        <fullName evidence="2">CAAX prenyl protease 2/Lysostaphin resistance protein A-like domain-containing protein</fullName>
    </recommendedName>
</protein>
<keyword evidence="1" id="KW-0812">Transmembrane</keyword>
<feature type="transmembrane region" description="Helical" evidence="1">
    <location>
        <begin position="191"/>
        <end position="212"/>
    </location>
</feature>
<evidence type="ECO:0000313" key="3">
    <source>
        <dbReference type="EMBL" id="RKF30969.1"/>
    </source>
</evidence>
<feature type="transmembrane region" description="Helical" evidence="1">
    <location>
        <begin position="5"/>
        <end position="21"/>
    </location>
</feature>
<sequence length="218" mass="25253">MKRKAFSIIQDIGFILFLVVFPHAVPLPFYSYAVICFLAIFLVLRREDRSLKDLGLDKKNLSSRAILLGILSALAWVIFMQIIYIPVIKHLFNVPDYTEYNFIRSSMQRLIMTIVAAWVIGGFYEEVVFRGYIQNLLEKRLFKGMGRWLPIVITSILFGLYHLQQDIFAVVAACLGGLYWSILYKKWNNNLWVSIISHALFDMITLILIYTGKFGNLI</sequence>
<dbReference type="Pfam" id="PF02517">
    <property type="entry name" value="Rce1-like"/>
    <property type="match status" value="1"/>
</dbReference>
<reference evidence="3 4" key="1">
    <citation type="submission" date="2016-07" db="EMBL/GenBank/DDBJ databases">
        <title>Genome analysis of Sphingobacterium siyangense T12B17.</title>
        <authorList>
            <person name="Xu D."/>
            <person name="Su Y."/>
            <person name="Zheng S."/>
        </authorList>
    </citation>
    <scope>NUCLEOTIDE SEQUENCE [LARGE SCALE GENOMIC DNA]</scope>
    <source>
        <strain evidence="3 4">T12B17</strain>
    </source>
</reference>
<dbReference type="EMBL" id="MCAQ01000029">
    <property type="protein sequence ID" value="RKF30969.1"/>
    <property type="molecule type" value="Genomic_DNA"/>
</dbReference>
<dbReference type="AlphaFoldDB" id="A0A420FDH4"/>
<comment type="caution">
    <text evidence="3">The sequence shown here is derived from an EMBL/GenBank/DDBJ whole genome shotgun (WGS) entry which is preliminary data.</text>
</comment>
<evidence type="ECO:0000256" key="1">
    <source>
        <dbReference type="SAM" id="Phobius"/>
    </source>
</evidence>
<dbReference type="InterPro" id="IPR003675">
    <property type="entry name" value="Rce1/LyrA-like_dom"/>
</dbReference>
<name>A0A420FDH4_9SPHI</name>
<dbReference type="Proteomes" id="UP000286402">
    <property type="component" value="Unassembled WGS sequence"/>
</dbReference>
<dbReference type="PANTHER" id="PTHR39430">
    <property type="entry name" value="MEMBRANE-ASSOCIATED PROTEASE-RELATED"/>
    <property type="match status" value="1"/>
</dbReference>
<keyword evidence="1" id="KW-0472">Membrane</keyword>
<feature type="domain" description="CAAX prenyl protease 2/Lysostaphin resistance protein A-like" evidence="2">
    <location>
        <begin position="110"/>
        <end position="203"/>
    </location>
</feature>
<dbReference type="RefSeq" id="WP_120336393.1">
    <property type="nucleotide sequence ID" value="NZ_MCAQ01000029.1"/>
</dbReference>
<accession>A0A420FDH4</accession>
<feature type="transmembrane region" description="Helical" evidence="1">
    <location>
        <begin position="27"/>
        <end position="44"/>
    </location>
</feature>
<organism evidence="3 4">
    <name type="scientific">Sphingobacterium siyangense</name>
    <dbReference type="NCBI Taxonomy" id="459529"/>
    <lineage>
        <taxon>Bacteria</taxon>
        <taxon>Pseudomonadati</taxon>
        <taxon>Bacteroidota</taxon>
        <taxon>Sphingobacteriia</taxon>
        <taxon>Sphingobacteriales</taxon>
        <taxon>Sphingobacteriaceae</taxon>
        <taxon>Sphingobacterium</taxon>
    </lineage>
</organism>
<dbReference type="GO" id="GO:0004175">
    <property type="term" value="F:endopeptidase activity"/>
    <property type="evidence" value="ECO:0007669"/>
    <property type="project" value="UniProtKB-ARBA"/>
</dbReference>
<evidence type="ECO:0000259" key="2">
    <source>
        <dbReference type="Pfam" id="PF02517"/>
    </source>
</evidence>
<gene>
    <name evidence="3" type="ORF">BCY89_18770</name>
</gene>
<keyword evidence="1" id="KW-1133">Transmembrane helix</keyword>
<feature type="transmembrane region" description="Helical" evidence="1">
    <location>
        <begin position="145"/>
        <end position="161"/>
    </location>
</feature>
<proteinExistence type="predicted"/>
<evidence type="ECO:0000313" key="4">
    <source>
        <dbReference type="Proteomes" id="UP000286402"/>
    </source>
</evidence>
<feature type="transmembrane region" description="Helical" evidence="1">
    <location>
        <begin position="167"/>
        <end position="184"/>
    </location>
</feature>
<dbReference type="GO" id="GO:0080120">
    <property type="term" value="P:CAAX-box protein maturation"/>
    <property type="evidence" value="ECO:0007669"/>
    <property type="project" value="UniProtKB-ARBA"/>
</dbReference>
<feature type="transmembrane region" description="Helical" evidence="1">
    <location>
        <begin position="65"/>
        <end position="87"/>
    </location>
</feature>
<keyword evidence="4" id="KW-1185">Reference proteome</keyword>